<feature type="domain" description="CusB-like beta-barrel" evidence="3">
    <location>
        <begin position="227"/>
        <end position="297"/>
    </location>
</feature>
<keyword evidence="2" id="KW-0812">Transmembrane</keyword>
<evidence type="ECO:0000259" key="3">
    <source>
        <dbReference type="Pfam" id="PF25954"/>
    </source>
</evidence>
<protein>
    <submittedName>
        <fullName evidence="4">Efflux RND transporter periplasmic adaptor subunit</fullName>
    </submittedName>
</protein>
<dbReference type="SUPFAM" id="SSF111369">
    <property type="entry name" value="HlyD-like secretion proteins"/>
    <property type="match status" value="1"/>
</dbReference>
<evidence type="ECO:0000256" key="1">
    <source>
        <dbReference type="ARBA" id="ARBA00009477"/>
    </source>
</evidence>
<dbReference type="KEGG" id="mpad:KEF85_04815"/>
<dbReference type="InterPro" id="IPR058792">
    <property type="entry name" value="Beta-barrel_RND_2"/>
</dbReference>
<keyword evidence="2" id="KW-0472">Membrane</keyword>
<evidence type="ECO:0000256" key="2">
    <source>
        <dbReference type="SAM" id="Phobius"/>
    </source>
</evidence>
<dbReference type="Proteomes" id="UP000676649">
    <property type="component" value="Chromosome"/>
</dbReference>
<dbReference type="PANTHER" id="PTHR30469">
    <property type="entry name" value="MULTIDRUG RESISTANCE PROTEIN MDTA"/>
    <property type="match status" value="1"/>
</dbReference>
<dbReference type="GO" id="GO:1990281">
    <property type="term" value="C:efflux pump complex"/>
    <property type="evidence" value="ECO:0007669"/>
    <property type="project" value="TreeGrafter"/>
</dbReference>
<dbReference type="InterPro" id="IPR006143">
    <property type="entry name" value="RND_pump_MFP"/>
</dbReference>
<dbReference type="PANTHER" id="PTHR30469:SF15">
    <property type="entry name" value="HLYD FAMILY OF SECRETION PROTEINS"/>
    <property type="match status" value="1"/>
</dbReference>
<organism evidence="4 5">
    <name type="scientific">Methylomonas paludis</name>
    <dbReference type="NCBI Taxonomy" id="1173101"/>
    <lineage>
        <taxon>Bacteria</taxon>
        <taxon>Pseudomonadati</taxon>
        <taxon>Pseudomonadota</taxon>
        <taxon>Gammaproteobacteria</taxon>
        <taxon>Methylococcales</taxon>
        <taxon>Methylococcaceae</taxon>
        <taxon>Methylomonas</taxon>
    </lineage>
</organism>
<keyword evidence="5" id="KW-1185">Reference proteome</keyword>
<dbReference type="Gene3D" id="2.40.50.100">
    <property type="match status" value="1"/>
</dbReference>
<dbReference type="Gene3D" id="2.40.420.20">
    <property type="match status" value="1"/>
</dbReference>
<dbReference type="GO" id="GO:0015562">
    <property type="term" value="F:efflux transmembrane transporter activity"/>
    <property type="evidence" value="ECO:0007669"/>
    <property type="project" value="TreeGrafter"/>
</dbReference>
<evidence type="ECO:0000313" key="4">
    <source>
        <dbReference type="EMBL" id="QWF71797.1"/>
    </source>
</evidence>
<proteinExistence type="inferred from homology"/>
<dbReference type="Gene3D" id="1.10.287.470">
    <property type="entry name" value="Helix hairpin bin"/>
    <property type="match status" value="1"/>
</dbReference>
<name>A0A975MPW0_9GAMM</name>
<dbReference type="NCBIfam" id="TIGR01730">
    <property type="entry name" value="RND_mfp"/>
    <property type="match status" value="1"/>
</dbReference>
<keyword evidence="2" id="KW-1133">Transmembrane helix</keyword>
<dbReference type="EMBL" id="CP073754">
    <property type="protein sequence ID" value="QWF71797.1"/>
    <property type="molecule type" value="Genomic_DNA"/>
</dbReference>
<dbReference type="Gene3D" id="2.40.30.170">
    <property type="match status" value="1"/>
</dbReference>
<feature type="transmembrane region" description="Helical" evidence="2">
    <location>
        <begin position="12"/>
        <end position="33"/>
    </location>
</feature>
<gene>
    <name evidence="4" type="ORF">KEF85_04815</name>
</gene>
<sequence length="364" mass="38776">MMNKLGLQLPKWLIAVTAIGALLLVILYALGVLGADAKIAPGNTAFAGQPVPAQAKLLQLSSQSQAGMQAWQGTIRSRLAVKMAAKLTARITEVLVHPGDSVNQGQVLARLDDRELQAAYQAAVAAHSAAQAQALQAQAEAGRISDLYNKQAATRQNYDAVLAQAQSAQALAEQAANAARQSRVLLAENVLAAPFAGVVAERWLEPGDMATPNQAIVSLLKPDDLRLEVAVADYCSPQLKLGMVLKVRVDAIQQTVSGTVDEISPQLDPQTRSQLLKLRLPKQAGLQHGQFAWLELACQAQAAQVWIPVSAIMHYGQLQAVKVVNGGYWQVRHIRTGKQAAEQIQVLSGLQAGDTILLDGGLQP</sequence>
<comment type="similarity">
    <text evidence="1">Belongs to the membrane fusion protein (MFP) (TC 8.A.1) family.</text>
</comment>
<accession>A0A975MPW0</accession>
<dbReference type="RefSeq" id="WP_215583577.1">
    <property type="nucleotide sequence ID" value="NZ_CP073754.1"/>
</dbReference>
<dbReference type="AlphaFoldDB" id="A0A975MPW0"/>
<dbReference type="Pfam" id="PF25954">
    <property type="entry name" value="Beta-barrel_RND_2"/>
    <property type="match status" value="1"/>
</dbReference>
<reference evidence="4" key="1">
    <citation type="submission" date="2021-04" db="EMBL/GenBank/DDBJ databases">
        <title>Draft genome sequence data of methanotrophic Methylovulum sp. strain S1L and Methylomonas sp. strain S2AM isolated from boreal lake water columns.</title>
        <authorList>
            <person name="Rissanen A.J."/>
            <person name="Mangayil R."/>
            <person name="Svenning M.M."/>
            <person name="Khanongnuch R."/>
        </authorList>
    </citation>
    <scope>NUCLEOTIDE SEQUENCE</scope>
    <source>
        <strain evidence="4">S2AM</strain>
    </source>
</reference>
<evidence type="ECO:0000313" key="5">
    <source>
        <dbReference type="Proteomes" id="UP000676649"/>
    </source>
</evidence>